<accession>A0A1I0Q2I9</accession>
<dbReference type="OrthoDB" id="1495959at2"/>
<dbReference type="STRING" id="364200.SAMN04488515_1624"/>
<protein>
    <recommendedName>
        <fullName evidence="3">ParB-like nuclease domain-containing protein</fullName>
    </recommendedName>
</protein>
<evidence type="ECO:0008006" key="3">
    <source>
        <dbReference type="Google" id="ProtNLM"/>
    </source>
</evidence>
<dbReference type="Proteomes" id="UP000199167">
    <property type="component" value="Unassembled WGS sequence"/>
</dbReference>
<gene>
    <name evidence="1" type="ORF">SAMN04488515_1624</name>
</gene>
<evidence type="ECO:0000313" key="1">
    <source>
        <dbReference type="EMBL" id="SEW21183.1"/>
    </source>
</evidence>
<proteinExistence type="predicted"/>
<reference evidence="1 2" key="1">
    <citation type="submission" date="2016-10" db="EMBL/GenBank/DDBJ databases">
        <authorList>
            <person name="de Groot N.N."/>
        </authorList>
    </citation>
    <scope>NUCLEOTIDE SEQUENCE [LARGE SCALE GENOMIC DNA]</scope>
    <source>
        <strain evidence="1 2">DSM 17925</strain>
    </source>
</reference>
<dbReference type="AlphaFoldDB" id="A0A1I0Q2I9"/>
<keyword evidence="2" id="KW-1185">Reference proteome</keyword>
<dbReference type="EMBL" id="FOIZ01000001">
    <property type="protein sequence ID" value="SEW21183.1"/>
    <property type="molecule type" value="Genomic_DNA"/>
</dbReference>
<organism evidence="1 2">
    <name type="scientific">Cognatiyoonia koreensis</name>
    <dbReference type="NCBI Taxonomy" id="364200"/>
    <lineage>
        <taxon>Bacteria</taxon>
        <taxon>Pseudomonadati</taxon>
        <taxon>Pseudomonadota</taxon>
        <taxon>Alphaproteobacteria</taxon>
        <taxon>Rhodobacterales</taxon>
        <taxon>Paracoccaceae</taxon>
        <taxon>Cognatiyoonia</taxon>
    </lineage>
</organism>
<dbReference type="RefSeq" id="WP_089992542.1">
    <property type="nucleotide sequence ID" value="NZ_FOIZ01000001.1"/>
</dbReference>
<evidence type="ECO:0000313" key="2">
    <source>
        <dbReference type="Proteomes" id="UP000199167"/>
    </source>
</evidence>
<sequence length="217" mass="25015">MNEILHYIWHRSQRDSGLRYLQNRLRYGADAPRPHERLWIKPSLITERHKRENRNMHPFGSRYSGCVFGGDWDLSRSRLWASQKYKACRLHFKKGLSWEETGIIDFSMRRIARDGAIDGLQTREEIVARYDAVDQIMATIKAEGRLRCADPSARTEIGGVLVHIARDGSVLFGNEGYHRLALARIARLPIMPVRLGVTHPQALKTDVLQRLRKPPAP</sequence>
<name>A0A1I0Q2I9_9RHOB</name>